<gene>
    <name evidence="11" type="ORF">COZ71_01660</name>
</gene>
<evidence type="ECO:0000256" key="2">
    <source>
        <dbReference type="ARBA" id="ARBA00022692"/>
    </source>
</evidence>
<feature type="transmembrane region" description="Helical" evidence="8">
    <location>
        <begin position="146"/>
        <end position="171"/>
    </location>
</feature>
<accession>A0A2M7JED2</accession>
<evidence type="ECO:0000256" key="3">
    <source>
        <dbReference type="ARBA" id="ARBA00022741"/>
    </source>
</evidence>
<feature type="transmembrane region" description="Helical" evidence="8">
    <location>
        <begin position="68"/>
        <end position="88"/>
    </location>
</feature>
<dbReference type="PROSITE" id="PS50929">
    <property type="entry name" value="ABC_TM1F"/>
    <property type="match status" value="1"/>
</dbReference>
<organism evidence="11 12">
    <name type="scientific">Candidatus Desantisbacteria bacterium CG_4_8_14_3_um_filter_40_12</name>
    <dbReference type="NCBI Taxonomy" id="1974545"/>
    <lineage>
        <taxon>Bacteria</taxon>
        <taxon>Candidatus Desantisiibacteriota</taxon>
    </lineage>
</organism>
<dbReference type="InterPro" id="IPR027417">
    <property type="entry name" value="P-loop_NTPase"/>
</dbReference>
<dbReference type="InterPro" id="IPR011527">
    <property type="entry name" value="ABC1_TM_dom"/>
</dbReference>
<evidence type="ECO:0000256" key="7">
    <source>
        <dbReference type="SAM" id="MobiDB-lite"/>
    </source>
</evidence>
<dbReference type="Gene3D" id="1.20.1560.10">
    <property type="entry name" value="ABC transporter type 1, transmembrane domain"/>
    <property type="match status" value="1"/>
</dbReference>
<dbReference type="AlphaFoldDB" id="A0A2M7JED2"/>
<dbReference type="FunFam" id="3.40.50.300:FF:000218">
    <property type="entry name" value="Multidrug ABC transporter ATP-binding protein"/>
    <property type="match status" value="1"/>
</dbReference>
<protein>
    <submittedName>
        <fullName evidence="11">ABC transporter ATP-binding protein</fullName>
    </submittedName>
</protein>
<dbReference type="Pfam" id="PF00005">
    <property type="entry name" value="ABC_tran"/>
    <property type="match status" value="1"/>
</dbReference>
<feature type="transmembrane region" description="Helical" evidence="8">
    <location>
        <begin position="177"/>
        <end position="194"/>
    </location>
</feature>
<dbReference type="SUPFAM" id="SSF52540">
    <property type="entry name" value="P-loop containing nucleoside triphosphate hydrolases"/>
    <property type="match status" value="1"/>
</dbReference>
<feature type="region of interest" description="Disordered" evidence="7">
    <location>
        <begin position="347"/>
        <end position="367"/>
    </location>
</feature>
<dbReference type="GO" id="GO:0005886">
    <property type="term" value="C:plasma membrane"/>
    <property type="evidence" value="ECO:0007669"/>
    <property type="project" value="UniProtKB-SubCell"/>
</dbReference>
<dbReference type="CDD" id="cd18552">
    <property type="entry name" value="ABC_6TM_MsbA_like"/>
    <property type="match status" value="1"/>
</dbReference>
<evidence type="ECO:0000256" key="5">
    <source>
        <dbReference type="ARBA" id="ARBA00022989"/>
    </source>
</evidence>
<dbReference type="SMART" id="SM00382">
    <property type="entry name" value="AAA"/>
    <property type="match status" value="1"/>
</dbReference>
<evidence type="ECO:0000259" key="9">
    <source>
        <dbReference type="PROSITE" id="PS50893"/>
    </source>
</evidence>
<keyword evidence="6 8" id="KW-0472">Membrane</keyword>
<dbReference type="Pfam" id="PF00664">
    <property type="entry name" value="ABC_membrane"/>
    <property type="match status" value="1"/>
</dbReference>
<evidence type="ECO:0000256" key="8">
    <source>
        <dbReference type="SAM" id="Phobius"/>
    </source>
</evidence>
<feature type="domain" description="ABC transporter" evidence="9">
    <location>
        <begin position="379"/>
        <end position="612"/>
    </location>
</feature>
<evidence type="ECO:0000256" key="4">
    <source>
        <dbReference type="ARBA" id="ARBA00022840"/>
    </source>
</evidence>
<dbReference type="SUPFAM" id="SSF90123">
    <property type="entry name" value="ABC transporter transmembrane region"/>
    <property type="match status" value="1"/>
</dbReference>
<keyword evidence="3" id="KW-0547">Nucleotide-binding</keyword>
<dbReference type="Proteomes" id="UP000229297">
    <property type="component" value="Unassembled WGS sequence"/>
</dbReference>
<comment type="caution">
    <text evidence="11">The sequence shown here is derived from an EMBL/GenBank/DDBJ whole genome shotgun (WGS) entry which is preliminary data.</text>
</comment>
<sequence>MHLLWLHRWLAFDKGIFMTTISRLLKYVLGYKLLLFIAICCILIVSGCSLTFPWLIKGLLEDALNKRDLFQLNIILGIALMVAIIQAVSQYTHSFIMNYIGQRVLFVLRNQIFEHLTHLSMKFHKDSRCGELISRTINDVNVLQNLIISGAAVLIKSPFILIGGICIIFYIHWKLALLTMVIAPLIAVAIVQIGKRMRQITHQIQEKMADVTNILQETISGIAIVKLFCAEGIESKRFFEENKGYFHLYLKGIKLMVISGPLVWLIGIAGMLLVVWYGGYEVSHERLTAGALMSFMAYLLTVSRPIQDFSQANILIQQAIAASQRIFELLDTRLTVEEAIDAEEMSDVKGTEGIKEREGERETEGNIEGREGRISRGRIEFEGVSFVYDDKPVLCGINLTIEPGEVLALVGPSGGGKTTLVSLIPRLYDPTAGTIKIDERDIRGVTLKSLRRQIGIVPQHTILFSGSIASNIAYSQPDASMEEIIEAAMTANAHNFITHLPSGYDTPIGEHGVRLSGGERQRIAIARALLKKPGILILDEATASLDTESENLIQSALFRIMHQQTTIIIAHRLSTIIRADRIVTISEGNIVEIGTHDELLSSGGLYKRLYEVQFEAIG</sequence>
<keyword evidence="2 8" id="KW-0812">Transmembrane</keyword>
<dbReference type="PROSITE" id="PS00211">
    <property type="entry name" value="ABC_TRANSPORTER_1"/>
    <property type="match status" value="1"/>
</dbReference>
<evidence type="ECO:0000259" key="10">
    <source>
        <dbReference type="PROSITE" id="PS50929"/>
    </source>
</evidence>
<dbReference type="GO" id="GO:0015421">
    <property type="term" value="F:ABC-type oligopeptide transporter activity"/>
    <property type="evidence" value="ECO:0007669"/>
    <property type="project" value="TreeGrafter"/>
</dbReference>
<evidence type="ECO:0000256" key="6">
    <source>
        <dbReference type="ARBA" id="ARBA00023136"/>
    </source>
</evidence>
<comment type="subcellular location">
    <subcellularLocation>
        <location evidence="1">Cell membrane</location>
        <topology evidence="1">Multi-pass membrane protein</topology>
    </subcellularLocation>
</comment>
<evidence type="ECO:0000256" key="1">
    <source>
        <dbReference type="ARBA" id="ARBA00004651"/>
    </source>
</evidence>
<dbReference type="PANTHER" id="PTHR43394:SF1">
    <property type="entry name" value="ATP-BINDING CASSETTE SUB-FAMILY B MEMBER 10, MITOCHONDRIAL"/>
    <property type="match status" value="1"/>
</dbReference>
<dbReference type="GO" id="GO:0005524">
    <property type="term" value="F:ATP binding"/>
    <property type="evidence" value="ECO:0007669"/>
    <property type="project" value="UniProtKB-KW"/>
</dbReference>
<keyword evidence="4 11" id="KW-0067">ATP-binding</keyword>
<dbReference type="InterPro" id="IPR039421">
    <property type="entry name" value="Type_1_exporter"/>
</dbReference>
<evidence type="ECO:0000313" key="11">
    <source>
        <dbReference type="EMBL" id="PIX17752.1"/>
    </source>
</evidence>
<reference evidence="12" key="1">
    <citation type="submission" date="2017-09" db="EMBL/GenBank/DDBJ databases">
        <title>Depth-based differentiation of microbial function through sediment-hosted aquifers and enrichment of novel symbionts in the deep terrestrial subsurface.</title>
        <authorList>
            <person name="Probst A.J."/>
            <person name="Ladd B."/>
            <person name="Jarett J.K."/>
            <person name="Geller-Mcgrath D.E."/>
            <person name="Sieber C.M.K."/>
            <person name="Emerson J.B."/>
            <person name="Anantharaman K."/>
            <person name="Thomas B.C."/>
            <person name="Malmstrom R."/>
            <person name="Stieglmeier M."/>
            <person name="Klingl A."/>
            <person name="Woyke T."/>
            <person name="Ryan C.M."/>
            <person name="Banfield J.F."/>
        </authorList>
    </citation>
    <scope>NUCLEOTIDE SEQUENCE [LARGE SCALE GENOMIC DNA]</scope>
</reference>
<dbReference type="InterPro" id="IPR003439">
    <property type="entry name" value="ABC_transporter-like_ATP-bd"/>
</dbReference>
<feature type="domain" description="ABC transmembrane type-1" evidence="10">
    <location>
        <begin position="36"/>
        <end position="318"/>
    </location>
</feature>
<proteinExistence type="predicted"/>
<dbReference type="InterPro" id="IPR017871">
    <property type="entry name" value="ABC_transporter-like_CS"/>
</dbReference>
<dbReference type="GO" id="GO:0016887">
    <property type="term" value="F:ATP hydrolysis activity"/>
    <property type="evidence" value="ECO:0007669"/>
    <property type="project" value="InterPro"/>
</dbReference>
<dbReference type="InterPro" id="IPR036640">
    <property type="entry name" value="ABC1_TM_sf"/>
</dbReference>
<dbReference type="EMBL" id="PFIC01000046">
    <property type="protein sequence ID" value="PIX17752.1"/>
    <property type="molecule type" value="Genomic_DNA"/>
</dbReference>
<dbReference type="PANTHER" id="PTHR43394">
    <property type="entry name" value="ATP-DEPENDENT PERMEASE MDL1, MITOCHONDRIAL"/>
    <property type="match status" value="1"/>
</dbReference>
<name>A0A2M7JED2_9BACT</name>
<feature type="transmembrane region" description="Helical" evidence="8">
    <location>
        <begin position="33"/>
        <end position="56"/>
    </location>
</feature>
<keyword evidence="5 8" id="KW-1133">Transmembrane helix</keyword>
<evidence type="ECO:0000313" key="12">
    <source>
        <dbReference type="Proteomes" id="UP000229297"/>
    </source>
</evidence>
<dbReference type="InterPro" id="IPR003593">
    <property type="entry name" value="AAA+_ATPase"/>
</dbReference>
<dbReference type="PROSITE" id="PS50893">
    <property type="entry name" value="ABC_TRANSPORTER_2"/>
    <property type="match status" value="1"/>
</dbReference>
<dbReference type="Gene3D" id="3.40.50.300">
    <property type="entry name" value="P-loop containing nucleotide triphosphate hydrolases"/>
    <property type="match status" value="1"/>
</dbReference>
<feature type="transmembrane region" description="Helical" evidence="8">
    <location>
        <begin position="255"/>
        <end position="277"/>
    </location>
</feature>